<dbReference type="InterPro" id="IPR018658">
    <property type="entry name" value="DUF2089"/>
</dbReference>
<dbReference type="RefSeq" id="WP_263342129.1">
    <property type="nucleotide sequence ID" value="NZ_JAGSYH010000009.1"/>
</dbReference>
<dbReference type="InterPro" id="IPR013324">
    <property type="entry name" value="RNA_pol_sigma_r3/r4-like"/>
</dbReference>
<evidence type="ECO:0000313" key="2">
    <source>
        <dbReference type="EMBL" id="MFC5864393.1"/>
    </source>
</evidence>
<name>A0ABW1EJZ0_9BACT</name>
<dbReference type="Pfam" id="PF09862">
    <property type="entry name" value="DUF2089"/>
    <property type="match status" value="1"/>
</dbReference>
<proteinExistence type="predicted"/>
<comment type="caution">
    <text evidence="2">The sequence shown here is derived from an EMBL/GenBank/DDBJ whole genome shotgun (WGS) entry which is preliminary data.</text>
</comment>
<organism evidence="2 3">
    <name type="scientific">Acidicapsa dinghuensis</name>
    <dbReference type="NCBI Taxonomy" id="2218256"/>
    <lineage>
        <taxon>Bacteria</taxon>
        <taxon>Pseudomonadati</taxon>
        <taxon>Acidobacteriota</taxon>
        <taxon>Terriglobia</taxon>
        <taxon>Terriglobales</taxon>
        <taxon>Acidobacteriaceae</taxon>
        <taxon>Acidicapsa</taxon>
    </lineage>
</organism>
<gene>
    <name evidence="2" type="ORF">ACFPT7_18955</name>
</gene>
<dbReference type="Proteomes" id="UP001596091">
    <property type="component" value="Unassembled WGS sequence"/>
</dbReference>
<reference evidence="3" key="1">
    <citation type="journal article" date="2019" name="Int. J. Syst. Evol. Microbiol.">
        <title>The Global Catalogue of Microorganisms (GCM) 10K type strain sequencing project: providing services to taxonomists for standard genome sequencing and annotation.</title>
        <authorList>
            <consortium name="The Broad Institute Genomics Platform"/>
            <consortium name="The Broad Institute Genome Sequencing Center for Infectious Disease"/>
            <person name="Wu L."/>
            <person name="Ma J."/>
        </authorList>
    </citation>
    <scope>NUCLEOTIDE SEQUENCE [LARGE SCALE GENOMIC DNA]</scope>
    <source>
        <strain evidence="3">JCM 4087</strain>
    </source>
</reference>
<sequence length="94" mass="10626">MLLSLPDEDRDFILQFVLASGSLKEMAQLYGVSYPTIRASLDRIISNLRQALNGQPPDPLTELLARLIERGELKPATARTIRSVYREALERKSQ</sequence>
<keyword evidence="3" id="KW-1185">Reference proteome</keyword>
<accession>A0ABW1EJZ0</accession>
<dbReference type="SUPFAM" id="SSF88659">
    <property type="entry name" value="Sigma3 and sigma4 domains of RNA polymerase sigma factors"/>
    <property type="match status" value="1"/>
</dbReference>
<dbReference type="EMBL" id="JBHSPH010000009">
    <property type="protein sequence ID" value="MFC5864393.1"/>
    <property type="molecule type" value="Genomic_DNA"/>
</dbReference>
<protein>
    <submittedName>
        <fullName evidence="2">DUF2089 domain-containing protein</fullName>
    </submittedName>
</protein>
<evidence type="ECO:0000313" key="3">
    <source>
        <dbReference type="Proteomes" id="UP001596091"/>
    </source>
</evidence>
<dbReference type="InterPro" id="IPR036388">
    <property type="entry name" value="WH-like_DNA-bd_sf"/>
</dbReference>
<dbReference type="Gene3D" id="1.10.10.10">
    <property type="entry name" value="Winged helix-like DNA-binding domain superfamily/Winged helix DNA-binding domain"/>
    <property type="match status" value="1"/>
</dbReference>
<evidence type="ECO:0000259" key="1">
    <source>
        <dbReference type="Pfam" id="PF09862"/>
    </source>
</evidence>
<feature type="domain" description="DUF2089" evidence="1">
    <location>
        <begin position="5"/>
        <end position="49"/>
    </location>
</feature>